<dbReference type="Proteomes" id="UP001175271">
    <property type="component" value="Unassembled WGS sequence"/>
</dbReference>
<feature type="transmembrane region" description="Helical" evidence="12">
    <location>
        <begin position="645"/>
        <end position="669"/>
    </location>
</feature>
<comment type="similarity">
    <text evidence="2">Belongs to the major facilitator superfamily. Proton-dependent oligopeptide transporter (POT/PTR) (TC 2.A.17) family.</text>
</comment>
<feature type="domain" description="C3H1-type" evidence="13">
    <location>
        <begin position="889"/>
        <end position="917"/>
    </location>
</feature>
<feature type="transmembrane region" description="Helical" evidence="12">
    <location>
        <begin position="9"/>
        <end position="36"/>
    </location>
</feature>
<evidence type="ECO:0000256" key="4">
    <source>
        <dbReference type="ARBA" id="ARBA00022723"/>
    </source>
</evidence>
<accession>A0AA39HYZ5</accession>
<protein>
    <recommendedName>
        <fullName evidence="13">C3H1-type domain-containing protein</fullName>
    </recommendedName>
</protein>
<evidence type="ECO:0000256" key="11">
    <source>
        <dbReference type="SAM" id="MobiDB-lite"/>
    </source>
</evidence>
<dbReference type="Pfam" id="PF18044">
    <property type="entry name" value="zf-CCCH_4"/>
    <property type="match status" value="1"/>
</dbReference>
<proteinExistence type="inferred from homology"/>
<gene>
    <name evidence="14" type="ORF">QR680_006768</name>
</gene>
<dbReference type="EMBL" id="JAUCMV010000003">
    <property type="protein sequence ID" value="KAK0413379.1"/>
    <property type="molecule type" value="Genomic_DNA"/>
</dbReference>
<dbReference type="PROSITE" id="PS50103">
    <property type="entry name" value="ZF_C3H1"/>
    <property type="match status" value="3"/>
</dbReference>
<feature type="transmembrane region" description="Helical" evidence="12">
    <location>
        <begin position="681"/>
        <end position="704"/>
    </location>
</feature>
<feature type="transmembrane region" description="Helical" evidence="12">
    <location>
        <begin position="288"/>
        <end position="309"/>
    </location>
</feature>
<dbReference type="GO" id="GO:0022857">
    <property type="term" value="F:transmembrane transporter activity"/>
    <property type="evidence" value="ECO:0007669"/>
    <property type="project" value="InterPro"/>
</dbReference>
<keyword evidence="3 12" id="KW-0812">Transmembrane</keyword>
<dbReference type="InterPro" id="IPR036259">
    <property type="entry name" value="MFS_trans_sf"/>
</dbReference>
<feature type="transmembrane region" description="Helical" evidence="12">
    <location>
        <begin position="148"/>
        <end position="167"/>
    </location>
</feature>
<dbReference type="GO" id="GO:0016020">
    <property type="term" value="C:membrane"/>
    <property type="evidence" value="ECO:0007669"/>
    <property type="project" value="UniProtKB-SubCell"/>
</dbReference>
<evidence type="ECO:0000256" key="6">
    <source>
        <dbReference type="ARBA" id="ARBA00022833"/>
    </source>
</evidence>
<evidence type="ECO:0000256" key="12">
    <source>
        <dbReference type="SAM" id="Phobius"/>
    </source>
</evidence>
<feature type="compositionally biased region" description="Basic and acidic residues" evidence="11">
    <location>
        <begin position="718"/>
        <end position="739"/>
    </location>
</feature>
<evidence type="ECO:0000256" key="7">
    <source>
        <dbReference type="ARBA" id="ARBA00022856"/>
    </source>
</evidence>
<keyword evidence="7" id="KW-0813">Transport</keyword>
<feature type="transmembrane region" description="Helical" evidence="12">
    <location>
        <begin position="79"/>
        <end position="99"/>
    </location>
</feature>
<keyword evidence="7" id="KW-0571">Peptide transport</keyword>
<feature type="zinc finger region" description="C3H1-type" evidence="10">
    <location>
        <begin position="846"/>
        <end position="875"/>
    </location>
</feature>
<dbReference type="InterPro" id="IPR041367">
    <property type="entry name" value="Znf-CCCH_4"/>
</dbReference>
<comment type="subcellular location">
    <subcellularLocation>
        <location evidence="1">Membrane</location>
        <topology evidence="1">Multi-pass membrane protein</topology>
    </subcellularLocation>
</comment>
<dbReference type="InterPro" id="IPR000109">
    <property type="entry name" value="POT_fam"/>
</dbReference>
<feature type="zinc finger region" description="C3H1-type" evidence="10">
    <location>
        <begin position="889"/>
        <end position="917"/>
    </location>
</feature>
<dbReference type="Gene3D" id="4.10.1000.10">
    <property type="entry name" value="Zinc finger, CCCH-type"/>
    <property type="match status" value="1"/>
</dbReference>
<feature type="domain" description="C3H1-type" evidence="13">
    <location>
        <begin position="846"/>
        <end position="875"/>
    </location>
</feature>
<dbReference type="Gene3D" id="1.20.1250.20">
    <property type="entry name" value="MFS general substrate transporter like domains"/>
    <property type="match status" value="2"/>
</dbReference>
<feature type="transmembrane region" description="Helical" evidence="12">
    <location>
        <begin position="332"/>
        <end position="356"/>
    </location>
</feature>
<evidence type="ECO:0000259" key="13">
    <source>
        <dbReference type="PROSITE" id="PS50103"/>
    </source>
</evidence>
<keyword evidence="8 12" id="KW-1133">Transmembrane helix</keyword>
<dbReference type="InterPro" id="IPR036855">
    <property type="entry name" value="Znf_CCCH_sf"/>
</dbReference>
<keyword evidence="9 12" id="KW-0472">Membrane</keyword>
<evidence type="ECO:0000256" key="9">
    <source>
        <dbReference type="ARBA" id="ARBA00023136"/>
    </source>
</evidence>
<name>A0AA39HYZ5_9BILA</name>
<dbReference type="PANTHER" id="PTHR11654">
    <property type="entry name" value="OLIGOPEPTIDE TRANSPORTER-RELATED"/>
    <property type="match status" value="1"/>
</dbReference>
<dbReference type="Pfam" id="PF00642">
    <property type="entry name" value="zf-CCCH"/>
    <property type="match status" value="1"/>
</dbReference>
<dbReference type="SMART" id="SM00356">
    <property type="entry name" value="ZnF_C3H1"/>
    <property type="match status" value="3"/>
</dbReference>
<feature type="region of interest" description="Disordered" evidence="11">
    <location>
        <begin position="717"/>
        <end position="740"/>
    </location>
</feature>
<dbReference type="SUPFAM" id="SSF103473">
    <property type="entry name" value="MFS general substrate transporter"/>
    <property type="match status" value="1"/>
</dbReference>
<keyword evidence="4 10" id="KW-0479">Metal-binding</keyword>
<dbReference type="Pfam" id="PF00854">
    <property type="entry name" value="PTR2"/>
    <property type="match status" value="2"/>
</dbReference>
<evidence type="ECO:0000256" key="8">
    <source>
        <dbReference type="ARBA" id="ARBA00022989"/>
    </source>
</evidence>
<feature type="transmembrane region" description="Helical" evidence="12">
    <location>
        <begin position="368"/>
        <end position="391"/>
    </location>
</feature>
<evidence type="ECO:0000256" key="10">
    <source>
        <dbReference type="PROSITE-ProRule" id="PRU00723"/>
    </source>
</evidence>
<evidence type="ECO:0000256" key="3">
    <source>
        <dbReference type="ARBA" id="ARBA00022692"/>
    </source>
</evidence>
<dbReference type="SUPFAM" id="SSF90229">
    <property type="entry name" value="CCCH zinc finger"/>
    <property type="match status" value="2"/>
</dbReference>
<organism evidence="14 15">
    <name type="scientific">Steinernema hermaphroditum</name>
    <dbReference type="NCBI Taxonomy" id="289476"/>
    <lineage>
        <taxon>Eukaryota</taxon>
        <taxon>Metazoa</taxon>
        <taxon>Ecdysozoa</taxon>
        <taxon>Nematoda</taxon>
        <taxon>Chromadorea</taxon>
        <taxon>Rhabditida</taxon>
        <taxon>Tylenchina</taxon>
        <taxon>Panagrolaimomorpha</taxon>
        <taxon>Strongyloidoidea</taxon>
        <taxon>Steinernematidae</taxon>
        <taxon>Steinernema</taxon>
    </lineage>
</organism>
<feature type="domain" description="C3H1-type" evidence="13">
    <location>
        <begin position="805"/>
        <end position="833"/>
    </location>
</feature>
<dbReference type="InterPro" id="IPR000571">
    <property type="entry name" value="Znf_CCCH"/>
</dbReference>
<reference evidence="14" key="1">
    <citation type="submission" date="2023-06" db="EMBL/GenBank/DDBJ databases">
        <title>Genomic analysis of the entomopathogenic nematode Steinernema hermaphroditum.</title>
        <authorList>
            <person name="Schwarz E.M."/>
            <person name="Heppert J.K."/>
            <person name="Baniya A."/>
            <person name="Schwartz H.T."/>
            <person name="Tan C.-H."/>
            <person name="Antoshechkin I."/>
            <person name="Sternberg P.W."/>
            <person name="Goodrich-Blair H."/>
            <person name="Dillman A.R."/>
        </authorList>
    </citation>
    <scope>NUCLEOTIDE SEQUENCE</scope>
    <source>
        <strain evidence="14">PS9179</strain>
        <tissue evidence="14">Whole animal</tissue>
    </source>
</reference>
<keyword evidence="7" id="KW-0653">Protein transport</keyword>
<dbReference type="GO" id="GO:0008270">
    <property type="term" value="F:zinc ion binding"/>
    <property type="evidence" value="ECO:0007669"/>
    <property type="project" value="UniProtKB-KW"/>
</dbReference>
<sequence length="950" mass="106434">MSIDSRSRVVWILIIGEAIRASCHTSIGSLLTGFLVDEFGYSEENASSIISAYSASLFITAIPGAFLGDTYLGRYKTMYIVSVLIVCSQALLVIGTTSLENAVNYVRPIIFFIGLFANTVVYGFNRVNTFAFTAEQYRPDQKKEHDNAITYLFVMVNVGATFSMIGAPILRNVIGCLGKPTCYALPWSVMFVAVVISLLLFMFCLGAVNKKQVREENSMVRVYKCLRGAINSDENAVEETKEEYLAKNPGSIDLKDYEDDDKVGPLGMWLDNSYPRFSRRFIFDVRQVGRLTLVFIPLTIFWSCWYQQISSWSLQGRYMDGRTGPLVLSADILYGSNPVLCVIFVLLLSFVIYPCLEKFMNLTALRKIAVGIALTAIAFLLASIVWGVIYATADIPSSQKAFVYDFTNCSLTSSVNKAPLNYSVREEHSFAKHVYTPSTCGINSTLDVDLKKQTGWVFVKNRSGNGFSSTGFLHESQNTVVSFLEMHTSKNNLPAKPVESTLYLHYFDDGEKVPRIDKGDANKNIFKYQSKFVSPEHFTVRVSASRYGCATVDASDCRKIKEAGSQNEASNLAIRDRLGGVYAILFYSTGEDTMEFEVVELVPPAKVSVWYQMPQYTVMALAECTVSHTALQFAFSQASPSMKSVINGIFLLTGLFGNIINIGVLNIKMAESSLSHMIKSLIYTILLIVDFFLFVWAATGYVYVYDQANPAAAVSLKSNKDPETGKMDVSMTDDHDPARRPTAAEVRNELEIINKVLNDDETPQTARLETSSMQYSITQPPSSQHRPASVYLEMSESSEINLQRSRKNEVCDRWRNGQVCPFGTDCRYAHEDLASSELPPRTQDALYRTVLCRHFIENNGRCPYGERCMYAHGPEQLRKVPNTKRRGHSVPDRICHSFLFYGTCPHGNFCRYNHLHLWQIVPRSVNPHVRIPKLNDVRQGVQDLAMAGAI</sequence>
<dbReference type="AlphaFoldDB" id="A0AA39HYZ5"/>
<feature type="transmembrane region" description="Helical" evidence="12">
    <location>
        <begin position="48"/>
        <end position="67"/>
    </location>
</feature>
<feature type="transmembrane region" description="Helical" evidence="12">
    <location>
        <begin position="105"/>
        <end position="127"/>
    </location>
</feature>
<feature type="zinc finger region" description="C3H1-type" evidence="10">
    <location>
        <begin position="805"/>
        <end position="833"/>
    </location>
</feature>
<keyword evidence="5 10" id="KW-0863">Zinc-finger</keyword>
<dbReference type="GO" id="GO:0015833">
    <property type="term" value="P:peptide transport"/>
    <property type="evidence" value="ECO:0007669"/>
    <property type="project" value="UniProtKB-KW"/>
</dbReference>
<evidence type="ECO:0000313" key="14">
    <source>
        <dbReference type="EMBL" id="KAK0413379.1"/>
    </source>
</evidence>
<evidence type="ECO:0000256" key="5">
    <source>
        <dbReference type="ARBA" id="ARBA00022771"/>
    </source>
</evidence>
<keyword evidence="15" id="KW-1185">Reference proteome</keyword>
<evidence type="ECO:0000256" key="1">
    <source>
        <dbReference type="ARBA" id="ARBA00004141"/>
    </source>
</evidence>
<comment type="caution">
    <text evidence="14">The sequence shown here is derived from an EMBL/GenBank/DDBJ whole genome shotgun (WGS) entry which is preliminary data.</text>
</comment>
<keyword evidence="6 10" id="KW-0862">Zinc</keyword>
<evidence type="ECO:0000313" key="15">
    <source>
        <dbReference type="Proteomes" id="UP001175271"/>
    </source>
</evidence>
<feature type="transmembrane region" description="Helical" evidence="12">
    <location>
        <begin position="187"/>
        <end position="208"/>
    </location>
</feature>
<evidence type="ECO:0000256" key="2">
    <source>
        <dbReference type="ARBA" id="ARBA00005982"/>
    </source>
</evidence>